<protein>
    <submittedName>
        <fullName evidence="12">Myosin motor domain-containing protein</fullName>
    </submittedName>
</protein>
<dbReference type="SUPFAM" id="SSF52540">
    <property type="entry name" value="P-loop containing nucleoside triphosphate hydrolases"/>
    <property type="match status" value="1"/>
</dbReference>
<proteinExistence type="inferred from homology"/>
<name>A0A1I8ADS9_9BILA</name>
<keyword evidence="4 6" id="KW-0505">Motor protein</keyword>
<feature type="domain" description="PDZ" evidence="9">
    <location>
        <begin position="36"/>
        <end position="127"/>
    </location>
</feature>
<dbReference type="Gene3D" id="3.40.850.10">
    <property type="entry name" value="Kinesin motor domain"/>
    <property type="match status" value="1"/>
</dbReference>
<evidence type="ECO:0000256" key="7">
    <source>
        <dbReference type="SAM" id="Coils"/>
    </source>
</evidence>
<dbReference type="GO" id="GO:0016020">
    <property type="term" value="C:membrane"/>
    <property type="evidence" value="ECO:0007669"/>
    <property type="project" value="TreeGrafter"/>
</dbReference>
<dbReference type="PANTHER" id="PTHR13140:SF706">
    <property type="entry name" value="DILUTE CLASS UNCONVENTIONAL MYOSIN, ISOFORM C"/>
    <property type="match status" value="1"/>
</dbReference>
<evidence type="ECO:0000256" key="2">
    <source>
        <dbReference type="ARBA" id="ARBA00022840"/>
    </source>
</evidence>
<reference evidence="12" key="1">
    <citation type="submission" date="2016-11" db="UniProtKB">
        <authorList>
            <consortium name="WormBaseParasite"/>
        </authorList>
    </citation>
    <scope>IDENTIFICATION</scope>
</reference>
<keyword evidence="5 6" id="KW-0009">Actin-binding</keyword>
<dbReference type="Gene3D" id="1.20.120.720">
    <property type="entry name" value="Myosin VI head, motor domain, U50 subdomain"/>
    <property type="match status" value="1"/>
</dbReference>
<organism evidence="11 12">
    <name type="scientific">Steinernema glaseri</name>
    <dbReference type="NCBI Taxonomy" id="37863"/>
    <lineage>
        <taxon>Eukaryota</taxon>
        <taxon>Metazoa</taxon>
        <taxon>Ecdysozoa</taxon>
        <taxon>Nematoda</taxon>
        <taxon>Chromadorea</taxon>
        <taxon>Rhabditida</taxon>
        <taxon>Tylenchina</taxon>
        <taxon>Panagrolaimomorpha</taxon>
        <taxon>Strongyloidoidea</taxon>
        <taxon>Steinernematidae</taxon>
        <taxon>Steinernema</taxon>
    </lineage>
</organism>
<accession>A0A1I8ADS9</accession>
<dbReference type="PRINTS" id="PR00193">
    <property type="entry name" value="MYOSINHEAVY"/>
</dbReference>
<dbReference type="GO" id="GO:0051015">
    <property type="term" value="F:actin filament binding"/>
    <property type="evidence" value="ECO:0007669"/>
    <property type="project" value="TreeGrafter"/>
</dbReference>
<dbReference type="GO" id="GO:0005737">
    <property type="term" value="C:cytoplasm"/>
    <property type="evidence" value="ECO:0007669"/>
    <property type="project" value="TreeGrafter"/>
</dbReference>
<dbReference type="InterPro" id="IPR001609">
    <property type="entry name" value="Myosin_head_motor_dom-like"/>
</dbReference>
<dbReference type="Gene3D" id="2.30.42.10">
    <property type="match status" value="1"/>
</dbReference>
<evidence type="ECO:0000313" key="11">
    <source>
        <dbReference type="Proteomes" id="UP000095287"/>
    </source>
</evidence>
<dbReference type="GO" id="GO:0000146">
    <property type="term" value="F:microfilament motor activity"/>
    <property type="evidence" value="ECO:0007669"/>
    <property type="project" value="TreeGrafter"/>
</dbReference>
<dbReference type="GO" id="GO:0016459">
    <property type="term" value="C:myosin complex"/>
    <property type="evidence" value="ECO:0007669"/>
    <property type="project" value="UniProtKB-KW"/>
</dbReference>
<feature type="region of interest" description="Disordered" evidence="8">
    <location>
        <begin position="1626"/>
        <end position="1657"/>
    </location>
</feature>
<dbReference type="Gene3D" id="1.10.10.820">
    <property type="match status" value="1"/>
</dbReference>
<dbReference type="Gene3D" id="1.20.58.530">
    <property type="match status" value="1"/>
</dbReference>
<sequence length="1657" mass="188009">MDGSAAASASVGSPKNFDLPGLALPALNSVQARIRRITLQRNVAGDFGFTIRRTQPRLNTSCPIVFAEPCDVRAGPPRPSDMVSGLLPGDELLEVNSKRVSQMSREQLLAEIRNAGSSIELVVRTVPEFSELTSTRKGNFDDSALLDAPEGESSAGNSIPEDQKYWLIHKEGYSACQFVGSLPDGKVCIKVAGRELTVETSDIDRANPHSLDRIDDIANLRYLNETSGVHLIRQRYGSTLQYVNAGSQVLTCLTVDNDCGSVNDNLAKLFRGCRRNQMPAHIYATAQQVYRNVQMNAKSQSVILSGVSGSGKTSQLRNFMHYLCGVAGWTNALTYETLSAVLGILEAFGNCATRLNKNSSRFLNLLSFGFDNSAALRAAKVQTFLLETTRVTKRPEKESNFHVFYYMWEGADEALRARLKLDAVSHPIIKPFREDDDKEIAREGWRKLLQALELLNISQEERDAICNILGAIFHLCCAESTPTVSSKANFLRATNAEIAASLLGVPFESLYQSVFRGKAFSAPGAAKKTSLNRFSMSNRVEDGQQALNNFVQALYRHLFVSITALINRRTSTGSSLTWINILDCPGSNFNLNWTREYQSKPASLTDLIYNYANERLSELFHDSSFRDLAQLYEAEQVDVDVEQPISCPHTLTRIFDQKQHLLNSTDINKRSAEKRGLLWILEEESMFPGASDDALLERIFVHLGDSHLVSRCSEPRQFSVLHGMKAFNVRYSVDGWVKQAQPTSARDSLHSLLSASSSSVISSYASMQMSYVESEAKLRRLTHSIQTLESAARAENSRAASGFCSGVLMQLDYIISSINRASKVHFVYCVQPYTSASISGCDSLAMDVPYVRQQLRSVLLIDAIRSHNRGYAERISFRDFRRRFQCLVPPESISAMLDDRTATMKILERMNIREHRYRLGISQALLRSDVLTELEDCRDLGLSGVIVDFQQACRQYLARRWLARRRIQEVAIKCLQRNANAYIKIREWSWWKLYNRVVPILPTAREDDVHRSLKERLQKLEAENAALIAEKSRWHEKITELEVNLNAERDSVQNLSSALNRELEQRSRIEAEVQKRVLSAESSEKSSRVATAVGWEEDERTMSLQKEVQQIREINEGLKLKAQKASLLSRDLEDAISTLQDKNAHLEKTQKGHDQKVQALLAEVEQSKEKSRKFEEAAETLQRKVDTINVQVQELKATNTDLRATVSRYRKDLDGAIGETSNVSSHLATSKMRLEFEDKLRQKEEELEDLQDEHDTLQQTVSQLKLNADRAHRDHQRALEEREKEFDEMRTSMQRKIRALEEECSDLTDRNSTLLKQNRIYEETVRENGKALSRASTDSGDNSYKEEYRKAMILLRDTQSMLQHERDMAPKKVMIRQLQQQIEDAELNAMHAAKSKHLVESDLFEVRTQLDDLRRAKASLEGKLKIALKERTALSTTAEELDDQLQQLISKHKTLAQQCTEKSITIADQLEEIEHLQKSNGRIMKELQDVNLAFDQHRASSVDKNKYILLEQKLHERETRIDILVAERSRFESKAIRLDEEIDALQGSLDESKEAVEREVAVSKKLRKEIELMKDKIEDVQRRETEFQTKYKAERAEKENFEFELQNATAQLKLAQVRVENLRGELRSADSHSDLSRSSLTSRCSNYPDMNGSCPSL</sequence>
<feature type="domain" description="Myosin motor" evidence="10">
    <location>
        <begin position="212"/>
        <end position="939"/>
    </location>
</feature>
<feature type="compositionally biased region" description="Low complexity" evidence="8">
    <location>
        <begin position="1636"/>
        <end position="1645"/>
    </location>
</feature>
<comment type="caution">
    <text evidence="6">Lacks conserved residue(s) required for the propagation of feature annotation.</text>
</comment>
<dbReference type="InterPro" id="IPR057772">
    <property type="entry name" value="SH3_Myo18a"/>
</dbReference>
<feature type="compositionally biased region" description="Basic and acidic residues" evidence="8">
    <location>
        <begin position="1626"/>
        <end position="1635"/>
    </location>
</feature>
<evidence type="ECO:0000256" key="1">
    <source>
        <dbReference type="ARBA" id="ARBA00022741"/>
    </source>
</evidence>
<keyword evidence="11" id="KW-1185">Reference proteome</keyword>
<dbReference type="InterPro" id="IPR001478">
    <property type="entry name" value="PDZ"/>
</dbReference>
<comment type="similarity">
    <text evidence="6">Belongs to the TRAFAC class myosin-kinesin ATPase superfamily. Myosin family.</text>
</comment>
<keyword evidence="1 6" id="KW-0547">Nucleotide-binding</keyword>
<evidence type="ECO:0000256" key="8">
    <source>
        <dbReference type="SAM" id="MobiDB-lite"/>
    </source>
</evidence>
<dbReference type="Proteomes" id="UP000095287">
    <property type="component" value="Unplaced"/>
</dbReference>
<dbReference type="Pfam" id="PF24556">
    <property type="entry name" value="SH3_Myosin-XVIIIa"/>
    <property type="match status" value="1"/>
</dbReference>
<dbReference type="SMART" id="SM00242">
    <property type="entry name" value="MYSc"/>
    <property type="match status" value="1"/>
</dbReference>
<dbReference type="PROSITE" id="PS50106">
    <property type="entry name" value="PDZ"/>
    <property type="match status" value="1"/>
</dbReference>
<dbReference type="GO" id="GO:0007015">
    <property type="term" value="P:actin filament organization"/>
    <property type="evidence" value="ECO:0007669"/>
    <property type="project" value="TreeGrafter"/>
</dbReference>
<evidence type="ECO:0000259" key="9">
    <source>
        <dbReference type="PROSITE" id="PS50106"/>
    </source>
</evidence>
<dbReference type="WBParaSite" id="L893_g4587.t1">
    <property type="protein sequence ID" value="L893_g4587.t1"/>
    <property type="gene ID" value="L893_g4587"/>
</dbReference>
<dbReference type="Pfam" id="PF00063">
    <property type="entry name" value="Myosin_head"/>
    <property type="match status" value="1"/>
</dbReference>
<feature type="binding site" evidence="6">
    <location>
        <begin position="306"/>
        <end position="313"/>
    </location>
    <ligand>
        <name>ATP</name>
        <dbReference type="ChEBI" id="CHEBI:30616"/>
    </ligand>
</feature>
<dbReference type="InterPro" id="IPR027417">
    <property type="entry name" value="P-loop_NTPase"/>
</dbReference>
<feature type="coiled-coil region" evidence="7">
    <location>
        <begin position="1129"/>
        <end position="1317"/>
    </location>
</feature>
<keyword evidence="7" id="KW-0175">Coiled coil</keyword>
<evidence type="ECO:0000256" key="6">
    <source>
        <dbReference type="PROSITE-ProRule" id="PRU00782"/>
    </source>
</evidence>
<dbReference type="InterPro" id="IPR036961">
    <property type="entry name" value="Kinesin_motor_dom_sf"/>
</dbReference>
<evidence type="ECO:0000256" key="4">
    <source>
        <dbReference type="ARBA" id="ARBA00023175"/>
    </source>
</evidence>
<evidence type="ECO:0000256" key="5">
    <source>
        <dbReference type="ARBA" id="ARBA00023203"/>
    </source>
</evidence>
<evidence type="ECO:0000256" key="3">
    <source>
        <dbReference type="ARBA" id="ARBA00023123"/>
    </source>
</evidence>
<feature type="coiled-coil region" evidence="7">
    <location>
        <begin position="1535"/>
        <end position="1625"/>
    </location>
</feature>
<feature type="coiled-coil region" evidence="7">
    <location>
        <begin position="1003"/>
        <end position="1072"/>
    </location>
</feature>
<feature type="coiled-coil region" evidence="7">
    <location>
        <begin position="1375"/>
        <end position="1458"/>
    </location>
</feature>
<keyword evidence="3 6" id="KW-0518">Myosin</keyword>
<dbReference type="GO" id="GO:0005524">
    <property type="term" value="F:ATP binding"/>
    <property type="evidence" value="ECO:0007669"/>
    <property type="project" value="UniProtKB-UniRule"/>
</dbReference>
<evidence type="ECO:0000313" key="12">
    <source>
        <dbReference type="WBParaSite" id="L893_g4587.t1"/>
    </source>
</evidence>
<keyword evidence="2 6" id="KW-0067">ATP-binding</keyword>
<dbReference type="Pfam" id="PF00595">
    <property type="entry name" value="PDZ"/>
    <property type="match status" value="1"/>
</dbReference>
<dbReference type="PROSITE" id="PS51456">
    <property type="entry name" value="MYOSIN_MOTOR"/>
    <property type="match status" value="1"/>
</dbReference>
<dbReference type="InterPro" id="IPR036034">
    <property type="entry name" value="PDZ_sf"/>
</dbReference>
<dbReference type="SMART" id="SM00228">
    <property type="entry name" value="PDZ"/>
    <property type="match status" value="1"/>
</dbReference>
<dbReference type="Gene3D" id="4.10.270.10">
    <property type="entry name" value="Myosin, subunit A"/>
    <property type="match status" value="1"/>
</dbReference>
<dbReference type="PANTHER" id="PTHR13140">
    <property type="entry name" value="MYOSIN"/>
    <property type="match status" value="1"/>
</dbReference>
<dbReference type="Gene3D" id="6.20.240.20">
    <property type="match status" value="1"/>
</dbReference>
<evidence type="ECO:0000259" key="10">
    <source>
        <dbReference type="PROSITE" id="PS51456"/>
    </source>
</evidence>
<dbReference type="SUPFAM" id="SSF50156">
    <property type="entry name" value="PDZ domain-like"/>
    <property type="match status" value="1"/>
</dbReference>